<dbReference type="KEGG" id="obi:106867998"/>
<dbReference type="OrthoDB" id="423498at2759"/>
<dbReference type="PANTHER" id="PTHR47572">
    <property type="entry name" value="LIPOPROTEIN-RELATED"/>
    <property type="match status" value="1"/>
</dbReference>
<feature type="domain" description="SMP-30/Gluconolactonase/LRE-like region" evidence="2">
    <location>
        <begin position="21"/>
        <end position="285"/>
    </location>
</feature>
<organism evidence="3">
    <name type="scientific">Octopus bimaculoides</name>
    <name type="common">California two-spotted octopus</name>
    <dbReference type="NCBI Taxonomy" id="37653"/>
    <lineage>
        <taxon>Eukaryota</taxon>
        <taxon>Metazoa</taxon>
        <taxon>Spiralia</taxon>
        <taxon>Lophotrochozoa</taxon>
        <taxon>Mollusca</taxon>
        <taxon>Cephalopoda</taxon>
        <taxon>Coleoidea</taxon>
        <taxon>Octopodiformes</taxon>
        <taxon>Octopoda</taxon>
        <taxon>Incirrata</taxon>
        <taxon>Octopodidae</taxon>
        <taxon>Octopus</taxon>
    </lineage>
</organism>
<sequence>MESIPVDEPLFTKVASDVLGSEGPVFDKSGCFYVVAPEVEKNDKPAGQILCVNLKTNKNAILCEPEINGYGGIPAGCQFDRLDNLFVADMRLGLLQVKLNGTYKQVATIDSTGQCMQGCNDCAFDYQGNLWITAPAGDIAPAPYRRSTEEPFGSVYCYTDGEMIKIDTGLKFPNGIAVLHLNDGRPQKLIVAETPTKLLWSYDIEAPGCVSNKKVWATIPGDHEGGADGMDFDDDNNLLVANWGSGHIEVFNSKGGNPIQRIKCPFVKPSNIHFEPRSKTLYVTEHENNAVWKFDWHRNGKMQYCEMNNF</sequence>
<dbReference type="STRING" id="37653.A0A0L8HXN5"/>
<evidence type="ECO:0000256" key="1">
    <source>
        <dbReference type="ARBA" id="ARBA00022801"/>
    </source>
</evidence>
<dbReference type="InterPro" id="IPR013658">
    <property type="entry name" value="SGL"/>
</dbReference>
<dbReference type="EMBL" id="KQ417062">
    <property type="protein sequence ID" value="KOF93949.1"/>
    <property type="molecule type" value="Genomic_DNA"/>
</dbReference>
<dbReference type="OMA" id="IWIADMR"/>
<name>A0A0L8HXN5_OCTBM</name>
<evidence type="ECO:0000313" key="3">
    <source>
        <dbReference type="EMBL" id="KOF93949.1"/>
    </source>
</evidence>
<gene>
    <name evidence="3" type="ORF">OCBIM_22003174mg</name>
</gene>
<protein>
    <recommendedName>
        <fullName evidence="2">SMP-30/Gluconolactonase/LRE-like region domain-containing protein</fullName>
    </recommendedName>
</protein>
<dbReference type="SUPFAM" id="SSF63829">
    <property type="entry name" value="Calcium-dependent phosphotriesterase"/>
    <property type="match status" value="1"/>
</dbReference>
<dbReference type="InterPro" id="IPR051262">
    <property type="entry name" value="SMP-30/CGR1_Lactonase"/>
</dbReference>
<dbReference type="PANTHER" id="PTHR47572:SF4">
    <property type="entry name" value="LACTONASE DRP35"/>
    <property type="match status" value="1"/>
</dbReference>
<accession>A0A0L8HXN5</accession>
<reference evidence="3" key="1">
    <citation type="submission" date="2015-07" db="EMBL/GenBank/DDBJ databases">
        <title>MeaNS - Measles Nucleotide Surveillance Program.</title>
        <authorList>
            <person name="Tran T."/>
            <person name="Druce J."/>
        </authorList>
    </citation>
    <scope>NUCLEOTIDE SEQUENCE</scope>
    <source>
        <strain evidence="3">UCB-OBI-ISO-001</strain>
        <tissue evidence="3">Gonad</tissue>
    </source>
</reference>
<keyword evidence="1" id="KW-0378">Hydrolase</keyword>
<dbReference type="GO" id="GO:0016787">
    <property type="term" value="F:hydrolase activity"/>
    <property type="evidence" value="ECO:0007669"/>
    <property type="project" value="UniProtKB-KW"/>
</dbReference>
<dbReference type="InterPro" id="IPR011042">
    <property type="entry name" value="6-blade_b-propeller_TolB-like"/>
</dbReference>
<evidence type="ECO:0000259" key="2">
    <source>
        <dbReference type="Pfam" id="PF08450"/>
    </source>
</evidence>
<dbReference type="Gene3D" id="2.120.10.30">
    <property type="entry name" value="TolB, C-terminal domain"/>
    <property type="match status" value="1"/>
</dbReference>
<dbReference type="Pfam" id="PF08450">
    <property type="entry name" value="SGL"/>
    <property type="match status" value="1"/>
</dbReference>
<dbReference type="AlphaFoldDB" id="A0A0L8HXN5"/>
<proteinExistence type="predicted"/>